<dbReference type="InterPro" id="IPR013240">
    <property type="entry name" value="DNA-dir_RNA_pol1_su_RPA34"/>
</dbReference>
<dbReference type="Pfam" id="PF08208">
    <property type="entry name" value="RNA_polI_A34"/>
    <property type="match status" value="1"/>
</dbReference>
<proteinExistence type="predicted"/>
<feature type="compositionally biased region" description="Basic residues" evidence="1">
    <location>
        <begin position="190"/>
        <end position="199"/>
    </location>
</feature>
<feature type="compositionally biased region" description="Low complexity" evidence="1">
    <location>
        <begin position="221"/>
        <end position="234"/>
    </location>
</feature>
<protein>
    <submittedName>
        <fullName evidence="3">Uncharacterized protein LOC101853302</fullName>
    </submittedName>
</protein>
<feature type="compositionally biased region" description="Basic residues" evidence="1">
    <location>
        <begin position="319"/>
        <end position="328"/>
    </location>
</feature>
<evidence type="ECO:0000256" key="1">
    <source>
        <dbReference type="SAM" id="MobiDB-lite"/>
    </source>
</evidence>
<feature type="region of interest" description="Disordered" evidence="1">
    <location>
        <begin position="133"/>
        <end position="362"/>
    </location>
</feature>
<sequence>MSFKAPAEFDKVQYDPGVSLTNKSQVYFIQVPKGFDIKKLDGTNFSTHHKNEVGKEDGPSDLLRTVYGLTPHKSKDLGIQPLIFSEGKVHTGGKVKGLLSVTKSYEANSSPAQQMLQLPGRVPVLMPEGLKTRFTPFGAGSPVKMPVGKTKKKSHKRELDASGNSPDVHRKKRRKLNGGDDAIGDTPSPQKHKKHKHKARNDIDVKDDPETGAKITDMDCSRVSVDSLSDSMSSSKKKRKKFNLVTGESDDSGMDLKNMFVDSDVSCSGTGDGQIPAKVKKSLGTGKSPLKNAEFIARNGDEDSPSFNLTQPDEDVQTKKKKKSHSRSKSVDVNASVIEGLQDSSTKKKKKKKDKRIDLTLP</sequence>
<evidence type="ECO:0000313" key="2">
    <source>
        <dbReference type="Proteomes" id="UP000694888"/>
    </source>
</evidence>
<name>A0ABM0JJC8_APLCA</name>
<dbReference type="Gene3D" id="6.20.250.70">
    <property type="match status" value="1"/>
</dbReference>
<feature type="compositionally biased region" description="Basic and acidic residues" evidence="1">
    <location>
        <begin position="200"/>
        <end position="220"/>
    </location>
</feature>
<dbReference type="Proteomes" id="UP000694888">
    <property type="component" value="Unplaced"/>
</dbReference>
<gene>
    <name evidence="3" type="primary">LOC101853302</name>
</gene>
<dbReference type="GeneID" id="101853302"/>
<dbReference type="RefSeq" id="XP_005094976.1">
    <property type="nucleotide sequence ID" value="XM_005094919.2"/>
</dbReference>
<accession>A0ABM0JJC8</accession>
<organism evidence="2 3">
    <name type="scientific">Aplysia californica</name>
    <name type="common">California sea hare</name>
    <dbReference type="NCBI Taxonomy" id="6500"/>
    <lineage>
        <taxon>Eukaryota</taxon>
        <taxon>Metazoa</taxon>
        <taxon>Spiralia</taxon>
        <taxon>Lophotrochozoa</taxon>
        <taxon>Mollusca</taxon>
        <taxon>Gastropoda</taxon>
        <taxon>Heterobranchia</taxon>
        <taxon>Euthyneura</taxon>
        <taxon>Tectipleura</taxon>
        <taxon>Aplysiida</taxon>
        <taxon>Aplysioidea</taxon>
        <taxon>Aplysiidae</taxon>
        <taxon>Aplysia</taxon>
    </lineage>
</organism>
<keyword evidence="2" id="KW-1185">Reference proteome</keyword>
<evidence type="ECO:0000313" key="3">
    <source>
        <dbReference type="RefSeq" id="XP_005094976.1"/>
    </source>
</evidence>
<reference evidence="3" key="1">
    <citation type="submission" date="2025-08" db="UniProtKB">
        <authorList>
            <consortium name="RefSeq"/>
        </authorList>
    </citation>
    <scope>IDENTIFICATION</scope>
</reference>